<dbReference type="GO" id="GO:0015098">
    <property type="term" value="F:molybdate ion transmembrane transporter activity"/>
    <property type="evidence" value="ECO:0007669"/>
    <property type="project" value="UniProtKB-UniRule"/>
</dbReference>
<keyword evidence="4 10" id="KW-1003">Cell membrane</keyword>
<feature type="transmembrane region" description="Helical" evidence="9">
    <location>
        <begin position="12"/>
        <end position="35"/>
    </location>
</feature>
<evidence type="ECO:0000313" key="13">
    <source>
        <dbReference type="Proteomes" id="UP000317863"/>
    </source>
</evidence>
<evidence type="ECO:0000256" key="8">
    <source>
        <dbReference type="ARBA" id="ARBA00023136"/>
    </source>
</evidence>
<dbReference type="InterPro" id="IPR035906">
    <property type="entry name" value="MetI-like_sf"/>
</dbReference>
<dbReference type="Pfam" id="PF00528">
    <property type="entry name" value="BPD_transp_1"/>
    <property type="match status" value="1"/>
</dbReference>
<evidence type="ECO:0000256" key="6">
    <source>
        <dbReference type="ARBA" id="ARBA00022692"/>
    </source>
</evidence>
<evidence type="ECO:0000256" key="10">
    <source>
        <dbReference type="RuleBase" id="RU365097"/>
    </source>
</evidence>
<dbReference type="PANTHER" id="PTHR30183:SF3">
    <property type="entry name" value="MOLYBDENUM TRANSPORT SYSTEM PERMEASE PROTEIN MODB"/>
    <property type="match status" value="1"/>
</dbReference>
<name>A0A544QYG9_9FIRM</name>
<evidence type="ECO:0000256" key="1">
    <source>
        <dbReference type="ARBA" id="ARBA00004651"/>
    </source>
</evidence>
<dbReference type="Proteomes" id="UP000317863">
    <property type="component" value="Unassembled WGS sequence"/>
</dbReference>
<feature type="transmembrane region" description="Helical" evidence="9">
    <location>
        <begin position="193"/>
        <end position="211"/>
    </location>
</feature>
<dbReference type="SUPFAM" id="SSF161098">
    <property type="entry name" value="MetI-like"/>
    <property type="match status" value="1"/>
</dbReference>
<dbReference type="PROSITE" id="PS50928">
    <property type="entry name" value="ABC_TM1"/>
    <property type="match status" value="1"/>
</dbReference>
<keyword evidence="7 9" id="KW-1133">Transmembrane helix</keyword>
<comment type="function">
    <text evidence="10">Part of the binding-protein-dependent transport system for molybdenum; probably responsible for the translocation of the substrate across the membrane.</text>
</comment>
<dbReference type="GO" id="GO:0005886">
    <property type="term" value="C:plasma membrane"/>
    <property type="evidence" value="ECO:0007669"/>
    <property type="project" value="UniProtKB-SubCell"/>
</dbReference>
<dbReference type="InterPro" id="IPR000515">
    <property type="entry name" value="MetI-like"/>
</dbReference>
<dbReference type="Gene3D" id="1.10.3720.10">
    <property type="entry name" value="MetI-like"/>
    <property type="match status" value="1"/>
</dbReference>
<sequence length="221" mass="24123">MGFDISPFIISLKVSFLATMITFVSGVIVAYFVTFMKKRVRIIMDTVFTLPMVLPPTVAGFILLVILGRNGTVGKILYNMGIDVIFTQSAAVIAAAVVSFPMIYRTARSSFERIDEDILHSGRITGMNEFELFTKVAFPIALPGIIGGTVLGFSRAFGEFGATLMIAGNIPGETQTIPMAIFFAAEGNDMNTAYIWVFVMLSMASIVLYIMNSISEKNSHI</sequence>
<evidence type="ECO:0000256" key="5">
    <source>
        <dbReference type="ARBA" id="ARBA00022505"/>
    </source>
</evidence>
<evidence type="ECO:0000256" key="4">
    <source>
        <dbReference type="ARBA" id="ARBA00022475"/>
    </source>
</evidence>
<comment type="subcellular location">
    <subcellularLocation>
        <location evidence="1 9">Cell membrane</location>
        <topology evidence="1 9">Multi-pass membrane protein</topology>
    </subcellularLocation>
</comment>
<keyword evidence="8 9" id="KW-0472">Membrane</keyword>
<dbReference type="PANTHER" id="PTHR30183">
    <property type="entry name" value="MOLYBDENUM TRANSPORT SYSTEM PERMEASE PROTEIN MODB"/>
    <property type="match status" value="1"/>
</dbReference>
<feature type="transmembrane region" description="Helical" evidence="9">
    <location>
        <begin position="136"/>
        <end position="157"/>
    </location>
</feature>
<evidence type="ECO:0000256" key="2">
    <source>
        <dbReference type="ARBA" id="ARBA00007069"/>
    </source>
</evidence>
<reference evidence="12 13" key="1">
    <citation type="submission" date="2019-02" db="EMBL/GenBank/DDBJ databases">
        <title>Peptostreptococcaceae bacterium ZHW00191 nov., a new bacterium isolated from the human gut.</title>
        <authorList>
            <person name="Zhou H.-W."/>
            <person name="Chen X.-J."/>
        </authorList>
    </citation>
    <scope>NUCLEOTIDE SEQUENCE [LARGE SCALE GENOMIC DNA]</scope>
    <source>
        <strain evidence="12 13">ZHW00191</strain>
    </source>
</reference>
<evidence type="ECO:0000256" key="7">
    <source>
        <dbReference type="ARBA" id="ARBA00022989"/>
    </source>
</evidence>
<comment type="similarity">
    <text evidence="2 10">Belongs to the binding-protein-dependent transport system permease family. CysTW subfamily.</text>
</comment>
<keyword evidence="3 9" id="KW-0813">Transport</keyword>
<feature type="transmembrane region" description="Helical" evidence="9">
    <location>
        <begin position="47"/>
        <end position="68"/>
    </location>
</feature>
<evidence type="ECO:0000256" key="9">
    <source>
        <dbReference type="RuleBase" id="RU363032"/>
    </source>
</evidence>
<evidence type="ECO:0000313" key="12">
    <source>
        <dbReference type="EMBL" id="TQQ85756.1"/>
    </source>
</evidence>
<accession>A0A544QYG9</accession>
<dbReference type="CDD" id="cd06261">
    <property type="entry name" value="TM_PBP2"/>
    <property type="match status" value="1"/>
</dbReference>
<keyword evidence="6 9" id="KW-0812">Transmembrane</keyword>
<proteinExistence type="inferred from homology"/>
<dbReference type="RefSeq" id="WP_142534981.1">
    <property type="nucleotide sequence ID" value="NZ_SGJB01000001.1"/>
</dbReference>
<dbReference type="AlphaFoldDB" id="A0A544QYG9"/>
<feature type="transmembrane region" description="Helical" evidence="9">
    <location>
        <begin position="80"/>
        <end position="104"/>
    </location>
</feature>
<keyword evidence="5 10" id="KW-0500">Molybdenum</keyword>
<dbReference type="OrthoDB" id="9795403at2"/>
<protein>
    <recommendedName>
        <fullName evidence="10">Molybdenum transport system permease</fullName>
    </recommendedName>
</protein>
<dbReference type="InterPro" id="IPR011867">
    <property type="entry name" value="ModB_ABC"/>
</dbReference>
<keyword evidence="13" id="KW-1185">Reference proteome</keyword>
<dbReference type="EMBL" id="SGJB01000001">
    <property type="protein sequence ID" value="TQQ85756.1"/>
    <property type="molecule type" value="Genomic_DNA"/>
</dbReference>
<organism evidence="12 13">
    <name type="scientific">Peptacetobacter hominis</name>
    <dbReference type="NCBI Taxonomy" id="2743610"/>
    <lineage>
        <taxon>Bacteria</taxon>
        <taxon>Bacillati</taxon>
        <taxon>Bacillota</taxon>
        <taxon>Clostridia</taxon>
        <taxon>Peptostreptococcales</taxon>
        <taxon>Peptostreptococcaceae</taxon>
        <taxon>Peptacetobacter</taxon>
    </lineage>
</organism>
<gene>
    <name evidence="12" type="primary">modB</name>
    <name evidence="12" type="ORF">EXD82_00650</name>
</gene>
<comment type="caution">
    <text evidence="12">The sequence shown here is derived from an EMBL/GenBank/DDBJ whole genome shotgun (WGS) entry which is preliminary data.</text>
</comment>
<feature type="domain" description="ABC transmembrane type-1" evidence="11">
    <location>
        <begin position="8"/>
        <end position="212"/>
    </location>
</feature>
<evidence type="ECO:0000259" key="11">
    <source>
        <dbReference type="PROSITE" id="PS50928"/>
    </source>
</evidence>
<evidence type="ECO:0000256" key="3">
    <source>
        <dbReference type="ARBA" id="ARBA00022448"/>
    </source>
</evidence>
<dbReference type="NCBIfam" id="TIGR02141">
    <property type="entry name" value="modB_ABC"/>
    <property type="match status" value="1"/>
</dbReference>